<dbReference type="InterPro" id="IPR003151">
    <property type="entry name" value="PIK-rel_kinase_FAT"/>
</dbReference>
<dbReference type="PROSITE" id="PS51190">
    <property type="entry name" value="FATC"/>
    <property type="match status" value="1"/>
</dbReference>
<dbReference type="EMBL" id="UFQS01001061">
    <property type="protein sequence ID" value="SSX08766.1"/>
    <property type="molecule type" value="Genomic_DNA"/>
</dbReference>
<dbReference type="SUPFAM" id="SSF56112">
    <property type="entry name" value="Protein kinase-like (PK-like)"/>
    <property type="match status" value="1"/>
</dbReference>
<feature type="domain" description="PI3K/PI4K catalytic" evidence="13">
    <location>
        <begin position="2258"/>
        <end position="2575"/>
    </location>
</feature>
<dbReference type="PANTHER" id="PTHR11139">
    <property type="entry name" value="ATAXIA TELANGIECTASIA MUTATED ATM -RELATED"/>
    <property type="match status" value="1"/>
</dbReference>
<organism evidence="16">
    <name type="scientific">Culicoides sonorensis</name>
    <name type="common">Biting midge</name>
    <dbReference type="NCBI Taxonomy" id="179676"/>
    <lineage>
        <taxon>Eukaryota</taxon>
        <taxon>Metazoa</taxon>
        <taxon>Ecdysozoa</taxon>
        <taxon>Arthropoda</taxon>
        <taxon>Hexapoda</taxon>
        <taxon>Insecta</taxon>
        <taxon>Pterygota</taxon>
        <taxon>Neoptera</taxon>
        <taxon>Endopterygota</taxon>
        <taxon>Diptera</taxon>
        <taxon>Nematocera</taxon>
        <taxon>Chironomoidea</taxon>
        <taxon>Ceratopogonidae</taxon>
        <taxon>Ceratopogoninae</taxon>
        <taxon>Culicoides</taxon>
        <taxon>Monoculicoides</taxon>
    </lineage>
</organism>
<dbReference type="InterPro" id="IPR000403">
    <property type="entry name" value="PI3/4_kinase_cat_dom"/>
</dbReference>
<dbReference type="InterPro" id="IPR036940">
    <property type="entry name" value="PI3/4_kinase_cat_sf"/>
</dbReference>
<feature type="domain" description="FATC" evidence="15">
    <location>
        <begin position="2570"/>
        <end position="2602"/>
    </location>
</feature>
<dbReference type="InterPro" id="IPR012993">
    <property type="entry name" value="UME"/>
</dbReference>
<dbReference type="Pfam" id="PF25030">
    <property type="entry name" value="M-HEAT_ATR"/>
    <property type="match status" value="1"/>
</dbReference>
<proteinExistence type="inferred from homology"/>
<dbReference type="InterPro" id="IPR018936">
    <property type="entry name" value="PI3/4_kinase_CS"/>
</dbReference>
<dbReference type="PROSITE" id="PS50290">
    <property type="entry name" value="PI3_4_KINASE_3"/>
    <property type="match status" value="1"/>
</dbReference>
<dbReference type="InterPro" id="IPR050517">
    <property type="entry name" value="DDR_Repair_Kinase"/>
</dbReference>
<evidence type="ECO:0000256" key="8">
    <source>
        <dbReference type="ARBA" id="ARBA00022777"/>
    </source>
</evidence>
<name>A0A336KU49_CULSO</name>
<dbReference type="SMART" id="SM01343">
    <property type="entry name" value="FATC"/>
    <property type="match status" value="1"/>
</dbReference>
<keyword evidence="6" id="KW-0547">Nucleotide-binding</keyword>
<evidence type="ECO:0000256" key="9">
    <source>
        <dbReference type="ARBA" id="ARBA00022840"/>
    </source>
</evidence>
<dbReference type="GO" id="GO:0004674">
    <property type="term" value="F:protein serine/threonine kinase activity"/>
    <property type="evidence" value="ECO:0007669"/>
    <property type="project" value="UniProtKB-KW"/>
</dbReference>
<evidence type="ECO:0000256" key="3">
    <source>
        <dbReference type="ARBA" id="ARBA00012513"/>
    </source>
</evidence>
<evidence type="ECO:0000259" key="15">
    <source>
        <dbReference type="PROSITE" id="PS51190"/>
    </source>
</evidence>
<protein>
    <recommendedName>
        <fullName evidence="12">Serine/threonine-protein kinase ATR</fullName>
        <ecNumber evidence="3">2.7.11.1</ecNumber>
    </recommendedName>
</protein>
<keyword evidence="7" id="KW-0227">DNA damage</keyword>
<dbReference type="GO" id="GO:0006281">
    <property type="term" value="P:DNA repair"/>
    <property type="evidence" value="ECO:0007669"/>
    <property type="project" value="UniProtKB-KW"/>
</dbReference>
<evidence type="ECO:0000259" key="14">
    <source>
        <dbReference type="PROSITE" id="PS51189"/>
    </source>
</evidence>
<dbReference type="SMART" id="SM00802">
    <property type="entry name" value="UME"/>
    <property type="match status" value="1"/>
</dbReference>
<keyword evidence="4" id="KW-0723">Serine/threonine-protein kinase</keyword>
<dbReference type="Pfam" id="PF08064">
    <property type="entry name" value="UME"/>
    <property type="match status" value="1"/>
</dbReference>
<dbReference type="PANTHER" id="PTHR11139:SF69">
    <property type="entry name" value="SERINE_THREONINE-PROTEIN KINASE ATR"/>
    <property type="match status" value="1"/>
</dbReference>
<evidence type="ECO:0000256" key="7">
    <source>
        <dbReference type="ARBA" id="ARBA00022763"/>
    </source>
</evidence>
<dbReference type="GO" id="GO:0000723">
    <property type="term" value="P:telomere maintenance"/>
    <property type="evidence" value="ECO:0007669"/>
    <property type="project" value="TreeGrafter"/>
</dbReference>
<dbReference type="InterPro" id="IPR057564">
    <property type="entry name" value="HEAT_ATR"/>
</dbReference>
<comment type="similarity">
    <text evidence="2">Belongs to the PI3/PI4-kinase family. ATM subfamily.</text>
</comment>
<dbReference type="EMBL" id="UFQT01001061">
    <property type="protein sequence ID" value="SSX28678.1"/>
    <property type="molecule type" value="Genomic_DNA"/>
</dbReference>
<dbReference type="InterPro" id="IPR056802">
    <property type="entry name" value="ATR-like_M-HEAT"/>
</dbReference>
<dbReference type="PROSITE" id="PS51189">
    <property type="entry name" value="FAT"/>
    <property type="match status" value="1"/>
</dbReference>
<dbReference type="InterPro" id="IPR011009">
    <property type="entry name" value="Kinase-like_dom_sf"/>
</dbReference>
<evidence type="ECO:0000256" key="12">
    <source>
        <dbReference type="ARBA" id="ARBA00024420"/>
    </source>
</evidence>
<evidence type="ECO:0000256" key="2">
    <source>
        <dbReference type="ARBA" id="ARBA00010769"/>
    </source>
</evidence>
<dbReference type="SUPFAM" id="SSF48371">
    <property type="entry name" value="ARM repeat"/>
    <property type="match status" value="3"/>
</dbReference>
<keyword evidence="9" id="KW-0067">ATP-binding</keyword>
<dbReference type="EC" id="2.7.11.1" evidence="3"/>
<dbReference type="PROSITE" id="PS00916">
    <property type="entry name" value="PI3_4_KINASE_2"/>
    <property type="match status" value="1"/>
</dbReference>
<dbReference type="GO" id="GO:0005524">
    <property type="term" value="F:ATP binding"/>
    <property type="evidence" value="ECO:0007669"/>
    <property type="project" value="UniProtKB-KW"/>
</dbReference>
<keyword evidence="5" id="KW-0808">Transferase</keyword>
<dbReference type="Pfam" id="PF00454">
    <property type="entry name" value="PI3_PI4_kinase"/>
    <property type="match status" value="1"/>
</dbReference>
<gene>
    <name evidence="16" type="primary">CSON000353</name>
</gene>
<reference evidence="17" key="2">
    <citation type="submission" date="2018-07" db="EMBL/GenBank/DDBJ databases">
        <authorList>
            <person name="Quirk P.G."/>
            <person name="Krulwich T.A."/>
        </authorList>
    </citation>
    <scope>NUCLEOTIDE SEQUENCE</scope>
</reference>
<dbReference type="Pfam" id="PF02260">
    <property type="entry name" value="FATC"/>
    <property type="match status" value="1"/>
</dbReference>
<dbReference type="Pfam" id="PF23593">
    <property type="entry name" value="HEAT_ATR"/>
    <property type="match status" value="1"/>
</dbReference>
<reference evidence="16" key="1">
    <citation type="submission" date="2018-04" db="EMBL/GenBank/DDBJ databases">
        <authorList>
            <person name="Go L.Y."/>
            <person name="Mitchell J.A."/>
        </authorList>
    </citation>
    <scope>NUCLEOTIDE SEQUENCE</scope>
    <source>
        <tissue evidence="16">Whole organism</tissue>
    </source>
</reference>
<evidence type="ECO:0000313" key="16">
    <source>
        <dbReference type="EMBL" id="SSX08766.1"/>
    </source>
</evidence>
<dbReference type="InterPro" id="IPR014009">
    <property type="entry name" value="PIK_FAT"/>
</dbReference>
<evidence type="ECO:0000256" key="11">
    <source>
        <dbReference type="ARBA" id="ARBA00023242"/>
    </source>
</evidence>
<evidence type="ECO:0000256" key="1">
    <source>
        <dbReference type="ARBA" id="ARBA00004123"/>
    </source>
</evidence>
<dbReference type="Gene3D" id="1.10.1070.11">
    <property type="entry name" value="Phosphatidylinositol 3-/4-kinase, catalytic domain"/>
    <property type="match status" value="1"/>
</dbReference>
<keyword evidence="8" id="KW-0418">Kinase</keyword>
<dbReference type="GO" id="GO:0000077">
    <property type="term" value="P:DNA damage checkpoint signaling"/>
    <property type="evidence" value="ECO:0007669"/>
    <property type="project" value="TreeGrafter"/>
</dbReference>
<dbReference type="GO" id="GO:0005634">
    <property type="term" value="C:nucleus"/>
    <property type="evidence" value="ECO:0007669"/>
    <property type="project" value="UniProtKB-SubCell"/>
</dbReference>
<evidence type="ECO:0000256" key="4">
    <source>
        <dbReference type="ARBA" id="ARBA00022527"/>
    </source>
</evidence>
<sequence>MDVWETLVPILMEESHESNLLLMIKDTLVNMNDGVLAKVDGGVEQLAGLNSWLMFITVKSVNNFPDNLGLLDAAVQLQSEILTACFHKDLQLLRHIYKNLVNFVQDLLSKASKEQFPLKISFMTDANRKPISISGINLNDTSLVIKDSKSLYAILLIELQVFTEMNGLIVHTHHDFNVQITDMCMSIFKNGPMQLKLEVLNYFTEGLKINMRVEETHMGYFISIINYFGRLLRYNDIWVKTCQDKFISDAIQSSLKGFLKEIARIDMTDKQNFLKMLIEGMNLWIVNVGECLLESKPNSWEVRQLGCLAKRTLKKLNDDSNQSIVDKKLLIQYINFLEIFPELCSLFVGTVTKELENNSEKELFSVLTQNIIEFSKKTISIHSIDEYEEMENILRYWKEIFCLFGNINECFTHHAQLEYMDMHDKFPFYLGIRCCDQIKQFKAIFNEVIASILNKISTTKLNLSTQFMAVVLMDFLYAALRNLSETSLISDEIQVNLMYFFLSSFCKTGKILSDKLPKNIINFYETRKSDIQRYVLIMNKCLNLLFNINIKSLQNQDIDQLVKSLLEYVTSSATCASLLDEIVKLVPKMIINSNVEVSWILKNILTSAFNQNNNQQLIGILLDIVNLSKQNSVVIYSKNSTEVVEYLIMNPSNVVKETKCTCDLSSIKNENVTVVLQKLKKNNGILIDPRLNGENRQQLNEIISKYKNIITSTDTEVRKTIIPMLPQLINNVDFMLEESIFKSWFGSLSSKEIEINSIIPLYIKSIINQVTSKFECNPNSFITSEKLSQLFREELLKAVEHALTSKDEEIQSNCLKLMQNYAASENITESDILFCFRFALRFLMKVTSKVKYQAYGTVEKICKNYNVRPFQMLNWYRMNNMKFLMEIVAANYLDANVKMMETVQELPKLFGFMSLAHFIIRYHKSMTAVLLPIILKVKKCSGILIEIASICNKDPDQILQASFSQAYPYAYLRHSPETAKQCIDYMKKSFGHDIISEVIFKSERAVSEVLVYYHKNSECVLEIFKYLQINDKKSQPMDPVFKLSDYLGKNTLGVLKHFELNINVTGGEKGVQTETLLSLGQIIRLIGTERITPFRYKIMTILNTALNSNDKKIIEISIKVWHIFVHTVDMIELGPLLSSIIVSLKSFIEDYPEEIDDIFTYLIVENSNLMCKHFSDVFFLDELPIREDLKAEIGMKQRNINRKPFLEQLDEYLQHISHKNIIVRGYGLKYLAKILRKNRTELNNLIINDGKIHPILGGLLRNLMICCKENDANIQKHAAECLGELGALEPSHLPPDYQPHSGFAFSIHTQEFAILALEKLCHAYQVQSDVRNVDCFALAIQEVLISNNVDPILKQNIEIWNAMPVKMRPLIEPLLKSQYSTAARRRIPLELHPVYGSIEAKSFEEWAYIWATKLIEQIPTEVTKNLLDAFIPSLKSDMQILALVFPYIILHSILTGSTRVQNEIFGEITTVLEDTMNQKNGNESMDTPEENCRSDRSLVTIQFFNSQNISQKSQKTENMQLKCAKIVFGLLDFLERYLNELTIKYAKAHEKDDYRMVKKFIEMFDYKMLARANYECEEYARALWYIEQYINYDSGSRLQGELGFLAKIHAELLDPDSVEGAMAVKEDEPSIEEQILTYNVTGRLHESAVCFERLMQLGNPTPAIMKEMVECYLGLDQPETALLVSESFYAKFAKDNQELELRANCAEPLWRLSRWDDLNELIQDPSVKDSDIWGINCGRLLIDFRANNHEHFNEEIDSIRLSLLRVLKTHESEQSIYQKCYSQILKLHMLTEIQKTEEIMNEIGPEVTNTRITKILNNILTDWASRNELLQPTSNIMEPLLCLRRILLSEMQQLLNNRLKEKPRVLQTVNETINQSIGKLWVESTRLASKAKMFQQASLYIFNAEKYKPPELYIEKAKLFWEKGDQSNAFKVLDKGINDTMQAIGGEIRVLSPSDIKLFAEARLLVAVYNSESAKFSPEFNLKCYKEAIETYNQLERAHFLYAQYFERLYDSLSETQQQQTRMVHDYLVYSMINYGKSLMFGCHYIYQSMPRLLTIWLDYTARKDEKASKYHMQQLNQYMQRYIDTLPKFMFFTAFSQLVSRICHPNPEVYTILKSILVYLILAYPQQSLWMFLGIFKSTYENRMKRCKEILHDKRLASIDKFIWNFNSLTEIMINVTNSELSSEEERSSRLPNSTIKTTISRLHPAFHKFFQSHKDLQILMPIQAQNSLIMPPSRDRDKPADHHNPFPNEPIYIKSVLDPVLILSSLQKPKKITLVGSDGREYDFLMKPKDDLRKDFRLMEFNNVINQLLYEDTDARQRRLYIRTYGVFPLNDECGLIEWVQNVTPYRNIVMRYYKQLGKGMSLRDLKTKYPKKTDSTEKKKQIFEQILLPNYPHVFGDWFRERFPNPHNWYQARSCYVKTLAVMSMVGYILGLGDRHGENILMDAASGDLVHVDFNCLFNRGEQFEWPELVPFRLTHNMVKAMGPLGVDGLYRKCCEITMRVMQTQQNTLKSVLKPFVYDPLVSWTKTTSKAQMLNQERTDPQALENLRQIENRLKGFVKIDGKRSAAPLSVIGQVNHCITESTSVSNLSSMYLGWGSFY</sequence>
<dbReference type="CDD" id="cd00892">
    <property type="entry name" value="PIKKc_ATR"/>
    <property type="match status" value="1"/>
</dbReference>
<dbReference type="OMA" id="YTVYSQM"/>
<dbReference type="SMART" id="SM00146">
    <property type="entry name" value="PI3Kc"/>
    <property type="match status" value="1"/>
</dbReference>
<dbReference type="InterPro" id="IPR003152">
    <property type="entry name" value="FATC_dom"/>
</dbReference>
<keyword evidence="10" id="KW-0234">DNA repair</keyword>
<comment type="subcellular location">
    <subcellularLocation>
        <location evidence="1">Nucleus</location>
    </subcellularLocation>
</comment>
<evidence type="ECO:0000259" key="13">
    <source>
        <dbReference type="PROSITE" id="PS50290"/>
    </source>
</evidence>
<dbReference type="VEuPathDB" id="VectorBase:CSON000353"/>
<dbReference type="Pfam" id="PF02259">
    <property type="entry name" value="FAT"/>
    <property type="match status" value="1"/>
</dbReference>
<feature type="domain" description="FAT" evidence="14">
    <location>
        <begin position="1568"/>
        <end position="2139"/>
    </location>
</feature>
<evidence type="ECO:0000256" key="6">
    <source>
        <dbReference type="ARBA" id="ARBA00022741"/>
    </source>
</evidence>
<dbReference type="GO" id="GO:0005694">
    <property type="term" value="C:chromosome"/>
    <property type="evidence" value="ECO:0007669"/>
    <property type="project" value="TreeGrafter"/>
</dbReference>
<evidence type="ECO:0000256" key="5">
    <source>
        <dbReference type="ARBA" id="ARBA00022679"/>
    </source>
</evidence>
<evidence type="ECO:0000256" key="10">
    <source>
        <dbReference type="ARBA" id="ARBA00023204"/>
    </source>
</evidence>
<dbReference type="InterPro" id="IPR016024">
    <property type="entry name" value="ARM-type_fold"/>
</dbReference>
<keyword evidence="11" id="KW-0539">Nucleus</keyword>
<evidence type="ECO:0000313" key="17">
    <source>
        <dbReference type="EMBL" id="SSX28678.1"/>
    </source>
</evidence>
<accession>A0A336KU49</accession>
<dbReference type="Gene3D" id="3.30.1010.10">
    <property type="entry name" value="Phosphatidylinositol 3-kinase Catalytic Subunit, Chain A, domain 4"/>
    <property type="match status" value="1"/>
</dbReference>